<feature type="domain" description="NERD" evidence="1">
    <location>
        <begin position="37"/>
        <end position="147"/>
    </location>
</feature>
<dbReference type="GeneID" id="71513118"/>
<dbReference type="Pfam" id="PF08378">
    <property type="entry name" value="NERD"/>
    <property type="match status" value="1"/>
</dbReference>
<dbReference type="KEGG" id="vhl:BME96_01830"/>
<proteinExistence type="predicted"/>
<dbReference type="RefSeq" id="WP_071649932.1">
    <property type="nucleotide sequence ID" value="NZ_CP017962.1"/>
</dbReference>
<evidence type="ECO:0000259" key="1">
    <source>
        <dbReference type="PROSITE" id="PS50965"/>
    </source>
</evidence>
<dbReference type="EMBL" id="CP017962">
    <property type="protein sequence ID" value="APC50146.1"/>
    <property type="molecule type" value="Genomic_DNA"/>
</dbReference>
<reference evidence="2 3" key="1">
    <citation type="submission" date="2016-11" db="EMBL/GenBank/DDBJ databases">
        <title>Complete genome sequencing of Virgibacillus halodenitrificans PDB-F2.</title>
        <authorList>
            <person name="Sun Z."/>
            <person name="Zhou Y."/>
            <person name="Li H."/>
        </authorList>
    </citation>
    <scope>NUCLEOTIDE SEQUENCE [LARGE SCALE GENOMIC DNA]</scope>
    <source>
        <strain evidence="2 3">PDB-F2</strain>
    </source>
</reference>
<dbReference type="PROSITE" id="PS50965">
    <property type="entry name" value="NERD"/>
    <property type="match status" value="1"/>
</dbReference>
<name>A0AAC9J2E0_VIRHA</name>
<accession>A0AAC9J2E0</accession>
<organism evidence="2 3">
    <name type="scientific">Virgibacillus halodenitrificans</name>
    <name type="common">Bacillus halodenitrificans</name>
    <dbReference type="NCBI Taxonomy" id="1482"/>
    <lineage>
        <taxon>Bacteria</taxon>
        <taxon>Bacillati</taxon>
        <taxon>Bacillota</taxon>
        <taxon>Bacilli</taxon>
        <taxon>Bacillales</taxon>
        <taxon>Bacillaceae</taxon>
        <taxon>Virgibacillus</taxon>
    </lineage>
</organism>
<dbReference type="Proteomes" id="UP000182945">
    <property type="component" value="Chromosome"/>
</dbReference>
<sequence length="301" mass="35521">MVYKIRSVPAELCIWNSLLKRMKLHPNDKQYYSNLTRGYEGEVQFDALTEKLNCDCYLLQDLLLQTNNTTFQIDSLLITGNQLYIFEVKNYEDDYYYEHEKFFKKPQYEISNPLHQIGRSESLLRQLLFKHGISLQIKAFVVFINPEFTLYQVPQDNRIILPTQLNRLIKQLNASSSKLTKQHKNLANKLVSLHLEESPFSQLPSYTYETLRKGMICCKCSSFTLHVEGKEVVCITCQQREAIITSVLRSVEEFRLLFPECKITTRLIHEWCGVIESKKRISRILDKHFVKVGVKRWVYYK</sequence>
<protein>
    <submittedName>
        <fullName evidence="2">Nuclease</fullName>
    </submittedName>
</protein>
<evidence type="ECO:0000313" key="2">
    <source>
        <dbReference type="EMBL" id="APC50146.1"/>
    </source>
</evidence>
<evidence type="ECO:0000313" key="3">
    <source>
        <dbReference type="Proteomes" id="UP000182945"/>
    </source>
</evidence>
<dbReference type="InterPro" id="IPR011528">
    <property type="entry name" value="NERD"/>
</dbReference>
<dbReference type="AlphaFoldDB" id="A0AAC9J2E0"/>
<gene>
    <name evidence="2" type="ORF">BME96_01830</name>
</gene>